<keyword evidence="4" id="KW-0597">Phosphoprotein</keyword>
<evidence type="ECO:0000256" key="8">
    <source>
        <dbReference type="ARBA" id="ARBA00022840"/>
    </source>
</evidence>
<dbReference type="EMBL" id="JAUJEA010000005">
    <property type="protein sequence ID" value="MDN5202876.1"/>
    <property type="molecule type" value="Genomic_DNA"/>
</dbReference>
<dbReference type="InterPro" id="IPR003594">
    <property type="entry name" value="HATPase_dom"/>
</dbReference>
<evidence type="ECO:0000256" key="11">
    <source>
        <dbReference type="SAM" id="Phobius"/>
    </source>
</evidence>
<evidence type="ECO:0000313" key="15">
    <source>
        <dbReference type="Proteomes" id="UP001172082"/>
    </source>
</evidence>
<evidence type="ECO:0000313" key="14">
    <source>
        <dbReference type="EMBL" id="MDN5202876.1"/>
    </source>
</evidence>
<evidence type="ECO:0000256" key="10">
    <source>
        <dbReference type="SAM" id="Coils"/>
    </source>
</evidence>
<keyword evidence="5" id="KW-0808">Transferase</keyword>
<feature type="coiled-coil region" evidence="10">
    <location>
        <begin position="346"/>
        <end position="383"/>
    </location>
</feature>
<dbReference type="PANTHER" id="PTHR42878:SF7">
    <property type="entry name" value="SENSOR HISTIDINE KINASE GLRK"/>
    <property type="match status" value="1"/>
</dbReference>
<dbReference type="InterPro" id="IPR036890">
    <property type="entry name" value="HATPase_C_sf"/>
</dbReference>
<protein>
    <recommendedName>
        <fullName evidence="3">histidine kinase</fullName>
        <ecNumber evidence="3">2.7.13.3</ecNumber>
    </recommendedName>
</protein>
<evidence type="ECO:0000259" key="13">
    <source>
        <dbReference type="PROSITE" id="PS50885"/>
    </source>
</evidence>
<dbReference type="GO" id="GO:0016301">
    <property type="term" value="F:kinase activity"/>
    <property type="evidence" value="ECO:0007669"/>
    <property type="project" value="UniProtKB-KW"/>
</dbReference>
<dbReference type="RefSeq" id="WP_346752895.1">
    <property type="nucleotide sequence ID" value="NZ_JAUJEA010000005.1"/>
</dbReference>
<dbReference type="InterPro" id="IPR050351">
    <property type="entry name" value="BphY/WalK/GraS-like"/>
</dbReference>
<feature type="domain" description="HAMP" evidence="13">
    <location>
        <begin position="299"/>
        <end position="354"/>
    </location>
</feature>
<dbReference type="PROSITE" id="PS50109">
    <property type="entry name" value="HIS_KIN"/>
    <property type="match status" value="1"/>
</dbReference>
<dbReference type="SUPFAM" id="SSF47384">
    <property type="entry name" value="Homodimeric domain of signal transducing histidine kinase"/>
    <property type="match status" value="1"/>
</dbReference>
<evidence type="ECO:0000256" key="7">
    <source>
        <dbReference type="ARBA" id="ARBA00022777"/>
    </source>
</evidence>
<keyword evidence="11" id="KW-1133">Transmembrane helix</keyword>
<keyword evidence="8" id="KW-0067">ATP-binding</keyword>
<accession>A0ABT8KQ56</accession>
<organism evidence="14 15">
    <name type="scientific">Splendidivirga corallicola</name>
    <dbReference type="NCBI Taxonomy" id="3051826"/>
    <lineage>
        <taxon>Bacteria</taxon>
        <taxon>Pseudomonadati</taxon>
        <taxon>Bacteroidota</taxon>
        <taxon>Cytophagia</taxon>
        <taxon>Cytophagales</taxon>
        <taxon>Splendidivirgaceae</taxon>
        <taxon>Splendidivirga</taxon>
    </lineage>
</organism>
<evidence type="ECO:0000256" key="3">
    <source>
        <dbReference type="ARBA" id="ARBA00012438"/>
    </source>
</evidence>
<evidence type="ECO:0000256" key="1">
    <source>
        <dbReference type="ARBA" id="ARBA00000085"/>
    </source>
</evidence>
<dbReference type="Gene3D" id="3.30.565.10">
    <property type="entry name" value="Histidine kinase-like ATPase, C-terminal domain"/>
    <property type="match status" value="1"/>
</dbReference>
<dbReference type="Gene3D" id="1.10.287.130">
    <property type="match status" value="1"/>
</dbReference>
<keyword evidence="11" id="KW-0812">Transmembrane</keyword>
<dbReference type="Gene3D" id="6.10.340.10">
    <property type="match status" value="1"/>
</dbReference>
<comment type="caution">
    <text evidence="14">The sequence shown here is derived from an EMBL/GenBank/DDBJ whole genome shotgun (WGS) entry which is preliminary data.</text>
</comment>
<evidence type="ECO:0000256" key="2">
    <source>
        <dbReference type="ARBA" id="ARBA00004370"/>
    </source>
</evidence>
<dbReference type="PRINTS" id="PR00344">
    <property type="entry name" value="BCTRLSENSOR"/>
</dbReference>
<dbReference type="InterPro" id="IPR003661">
    <property type="entry name" value="HisK_dim/P_dom"/>
</dbReference>
<comment type="catalytic activity">
    <reaction evidence="1">
        <text>ATP + protein L-histidine = ADP + protein N-phospho-L-histidine.</text>
        <dbReference type="EC" id="2.7.13.3"/>
    </reaction>
</comment>
<name>A0ABT8KQ56_9BACT</name>
<evidence type="ECO:0000256" key="6">
    <source>
        <dbReference type="ARBA" id="ARBA00022741"/>
    </source>
</evidence>
<feature type="transmembrane region" description="Helical" evidence="11">
    <location>
        <begin position="277"/>
        <end position="298"/>
    </location>
</feature>
<dbReference type="Pfam" id="PF00512">
    <property type="entry name" value="HisKA"/>
    <property type="match status" value="1"/>
</dbReference>
<dbReference type="SUPFAM" id="SSF55874">
    <property type="entry name" value="ATPase domain of HSP90 chaperone/DNA topoisomerase II/histidine kinase"/>
    <property type="match status" value="1"/>
</dbReference>
<gene>
    <name evidence="14" type="ORF">QQ008_15910</name>
</gene>
<dbReference type="Pfam" id="PF02518">
    <property type="entry name" value="HATPase_c"/>
    <property type="match status" value="1"/>
</dbReference>
<comment type="subcellular location">
    <subcellularLocation>
        <location evidence="2">Membrane</location>
    </subcellularLocation>
</comment>
<evidence type="ECO:0000256" key="5">
    <source>
        <dbReference type="ARBA" id="ARBA00022679"/>
    </source>
</evidence>
<keyword evidence="7 14" id="KW-0418">Kinase</keyword>
<feature type="domain" description="Histidine kinase" evidence="12">
    <location>
        <begin position="383"/>
        <end position="595"/>
    </location>
</feature>
<evidence type="ECO:0000259" key="12">
    <source>
        <dbReference type="PROSITE" id="PS50109"/>
    </source>
</evidence>
<feature type="transmembrane region" description="Helical" evidence="11">
    <location>
        <begin position="12"/>
        <end position="32"/>
    </location>
</feature>
<keyword evidence="15" id="KW-1185">Reference proteome</keyword>
<dbReference type="PANTHER" id="PTHR42878">
    <property type="entry name" value="TWO-COMPONENT HISTIDINE KINASE"/>
    <property type="match status" value="1"/>
</dbReference>
<reference evidence="14" key="1">
    <citation type="submission" date="2023-06" db="EMBL/GenBank/DDBJ databases">
        <title>Genomic of Parafulvivirga corallium.</title>
        <authorList>
            <person name="Wang G."/>
        </authorList>
    </citation>
    <scope>NUCLEOTIDE SEQUENCE</scope>
    <source>
        <strain evidence="14">BMA10</strain>
    </source>
</reference>
<dbReference type="Proteomes" id="UP001172082">
    <property type="component" value="Unassembled WGS sequence"/>
</dbReference>
<evidence type="ECO:0000256" key="9">
    <source>
        <dbReference type="ARBA" id="ARBA00023012"/>
    </source>
</evidence>
<keyword evidence="11" id="KW-0472">Membrane</keyword>
<proteinExistence type="predicted"/>
<evidence type="ECO:0000256" key="4">
    <source>
        <dbReference type="ARBA" id="ARBA00022553"/>
    </source>
</evidence>
<dbReference type="EC" id="2.7.13.3" evidence="3"/>
<keyword evidence="10" id="KW-0175">Coiled coil</keyword>
<keyword evidence="9" id="KW-0902">Two-component regulatory system</keyword>
<dbReference type="CDD" id="cd00075">
    <property type="entry name" value="HATPase"/>
    <property type="match status" value="1"/>
</dbReference>
<dbReference type="InterPro" id="IPR004358">
    <property type="entry name" value="Sig_transdc_His_kin-like_C"/>
</dbReference>
<dbReference type="CDD" id="cd00082">
    <property type="entry name" value="HisKA"/>
    <property type="match status" value="1"/>
</dbReference>
<sequence>MKIRLNSIKSRLLLGFAFLTLNIIFLLSISYYNLQKTEEIRRVTKLTNQLHISTLQLIKSDMDFLNFCARDHDFYKNQEITQLITRDSTYNKLLRQIKEVNERAHKSDFGINDKLKNIEANLDLYNETFKNIIYKIKIRGFKDYGIVGNMRTFVHEIENHHHSQVAMADILMLRRHEKDFLLRNEDGYIQKLNNLSTQIIERFRGKGTQYGKVLSLIQNYTKSFNELVEIKKEIGLEKQEGMKGKLNIYNQKLSQQFDELSKIAELTASKIVDKGTFIYNFTVIFSIILSLVISYWIANKLTKPIKRLSKTMDKFMIHRSLEERRIDASSNSYELDKLSNSFINLSKEVKNQFHEIEQKNSLLETQNEDLKNLNEELDRFIYSVAHDLKSPLSSLTGLVHLAKKDIKAIGKEYYFDMMEGSISKLLNFIKDIVDYTRNKRMDLEIEEIDMDLLIRNIFNQYRFIEGREKIIKRIKIERGVPFYTDERRFNMVVTNIISNAFQYFDPNKKASFIEVRGNINQKHLCLEIEDNGRGINQEYLPKIFDMFYRASESSKGSGLGLFIVSETVKILGGKVSVRSSEGEGTTFRLELPNQFQLHNVHPDAIGKNTRMGIPISIG</sequence>
<dbReference type="SMART" id="SM00388">
    <property type="entry name" value="HisKA"/>
    <property type="match status" value="1"/>
</dbReference>
<keyword evidence="6" id="KW-0547">Nucleotide-binding</keyword>
<dbReference type="SMART" id="SM00387">
    <property type="entry name" value="HATPase_c"/>
    <property type="match status" value="1"/>
</dbReference>
<dbReference type="InterPro" id="IPR003660">
    <property type="entry name" value="HAMP_dom"/>
</dbReference>
<dbReference type="PROSITE" id="PS50885">
    <property type="entry name" value="HAMP"/>
    <property type="match status" value="1"/>
</dbReference>
<dbReference type="InterPro" id="IPR036097">
    <property type="entry name" value="HisK_dim/P_sf"/>
</dbReference>
<dbReference type="InterPro" id="IPR005467">
    <property type="entry name" value="His_kinase_dom"/>
</dbReference>